<gene>
    <name evidence="1" type="ORF">MENTE1834_LOCUS18825</name>
</gene>
<dbReference type="Proteomes" id="UP001497535">
    <property type="component" value="Unassembled WGS sequence"/>
</dbReference>
<accession>A0ACB0YZZ3</accession>
<dbReference type="EMBL" id="CAVMJV010000022">
    <property type="protein sequence ID" value="CAK5071162.1"/>
    <property type="molecule type" value="Genomic_DNA"/>
</dbReference>
<keyword evidence="2" id="KW-1185">Reference proteome</keyword>
<name>A0ACB0YZZ3_MELEN</name>
<evidence type="ECO:0000313" key="2">
    <source>
        <dbReference type="Proteomes" id="UP001497535"/>
    </source>
</evidence>
<organism evidence="1 2">
    <name type="scientific">Meloidogyne enterolobii</name>
    <name type="common">Root-knot nematode worm</name>
    <name type="synonym">Meloidogyne mayaguensis</name>
    <dbReference type="NCBI Taxonomy" id="390850"/>
    <lineage>
        <taxon>Eukaryota</taxon>
        <taxon>Metazoa</taxon>
        <taxon>Ecdysozoa</taxon>
        <taxon>Nematoda</taxon>
        <taxon>Chromadorea</taxon>
        <taxon>Rhabditida</taxon>
        <taxon>Tylenchina</taxon>
        <taxon>Tylenchomorpha</taxon>
        <taxon>Tylenchoidea</taxon>
        <taxon>Meloidogynidae</taxon>
        <taxon>Meloidogyninae</taxon>
        <taxon>Meloidogyne</taxon>
    </lineage>
</organism>
<evidence type="ECO:0000313" key="1">
    <source>
        <dbReference type="EMBL" id="CAK5071162.1"/>
    </source>
</evidence>
<proteinExistence type="predicted"/>
<sequence length="70" mass="8414">MARLDRECEERKALIDKETDAKIANIVKYFQAVKKFKEDKRNESRRIQNTGRKRLRSTGLVRIRLKFSLF</sequence>
<reference evidence="1" key="1">
    <citation type="submission" date="2023-11" db="EMBL/GenBank/DDBJ databases">
        <authorList>
            <person name="Poullet M."/>
        </authorList>
    </citation>
    <scope>NUCLEOTIDE SEQUENCE</scope>
    <source>
        <strain evidence="1">E1834</strain>
    </source>
</reference>
<comment type="caution">
    <text evidence="1">The sequence shown here is derived from an EMBL/GenBank/DDBJ whole genome shotgun (WGS) entry which is preliminary data.</text>
</comment>
<protein>
    <submittedName>
        <fullName evidence="1">Uncharacterized protein</fullName>
    </submittedName>
</protein>